<dbReference type="InterPro" id="IPR000700">
    <property type="entry name" value="PAS-assoc_C"/>
</dbReference>
<feature type="modified residue" description="4-aspartylphosphate" evidence="5">
    <location>
        <position position="878"/>
    </location>
</feature>
<dbReference type="CDD" id="cd16922">
    <property type="entry name" value="HATPase_EvgS-ArcB-TorS-like"/>
    <property type="match status" value="1"/>
</dbReference>
<gene>
    <name evidence="12" type="ORF">GCM10009111_15190</name>
</gene>
<dbReference type="InterPro" id="IPR003661">
    <property type="entry name" value="HisK_dim/P_dom"/>
</dbReference>
<feature type="domain" description="PAS" evidence="10">
    <location>
        <begin position="405"/>
        <end position="477"/>
    </location>
</feature>
<dbReference type="Gene3D" id="3.30.565.10">
    <property type="entry name" value="Histidine kinase-like ATPase, C-terminal domain"/>
    <property type="match status" value="1"/>
</dbReference>
<dbReference type="SMART" id="SM00388">
    <property type="entry name" value="HisKA"/>
    <property type="match status" value="1"/>
</dbReference>
<dbReference type="SUPFAM" id="SSF47384">
    <property type="entry name" value="Homodimeric domain of signal transducing histidine kinase"/>
    <property type="match status" value="1"/>
</dbReference>
<feature type="domain" description="PAC" evidence="11">
    <location>
        <begin position="481"/>
        <end position="534"/>
    </location>
</feature>
<dbReference type="InterPro" id="IPR000014">
    <property type="entry name" value="PAS"/>
</dbReference>
<keyword evidence="7" id="KW-0472">Membrane</keyword>
<dbReference type="PRINTS" id="PR00344">
    <property type="entry name" value="BCTRLSENSOR"/>
</dbReference>
<dbReference type="SUPFAM" id="SSF52172">
    <property type="entry name" value="CheY-like"/>
    <property type="match status" value="1"/>
</dbReference>
<evidence type="ECO:0000256" key="1">
    <source>
        <dbReference type="ARBA" id="ARBA00000085"/>
    </source>
</evidence>
<organism evidence="12 13">
    <name type="scientific">Colwellia asteriadis</name>
    <dbReference type="NCBI Taxonomy" id="517723"/>
    <lineage>
        <taxon>Bacteria</taxon>
        <taxon>Pseudomonadati</taxon>
        <taxon>Pseudomonadota</taxon>
        <taxon>Gammaproteobacteria</taxon>
        <taxon>Alteromonadales</taxon>
        <taxon>Colwelliaceae</taxon>
        <taxon>Colwellia</taxon>
    </lineage>
</organism>
<dbReference type="SMART" id="SM00086">
    <property type="entry name" value="PAC"/>
    <property type="match status" value="1"/>
</dbReference>
<feature type="coiled-coil region" evidence="6">
    <location>
        <begin position="536"/>
        <end position="570"/>
    </location>
</feature>
<dbReference type="PANTHER" id="PTHR45339:SF1">
    <property type="entry name" value="HYBRID SIGNAL TRANSDUCTION HISTIDINE KINASE J"/>
    <property type="match status" value="1"/>
</dbReference>
<dbReference type="InterPro" id="IPR001610">
    <property type="entry name" value="PAC"/>
</dbReference>
<evidence type="ECO:0000313" key="13">
    <source>
        <dbReference type="Proteomes" id="UP001500021"/>
    </source>
</evidence>
<dbReference type="SMART" id="SM00448">
    <property type="entry name" value="REC"/>
    <property type="match status" value="1"/>
</dbReference>
<dbReference type="CDD" id="cd17546">
    <property type="entry name" value="REC_hyHK_CKI1_RcsC-like"/>
    <property type="match status" value="1"/>
</dbReference>
<reference evidence="12 13" key="1">
    <citation type="journal article" date="2019" name="Int. J. Syst. Evol. Microbiol.">
        <title>The Global Catalogue of Microorganisms (GCM) 10K type strain sequencing project: providing services to taxonomists for standard genome sequencing and annotation.</title>
        <authorList>
            <consortium name="The Broad Institute Genomics Platform"/>
            <consortium name="The Broad Institute Genome Sequencing Center for Infectious Disease"/>
            <person name="Wu L."/>
            <person name="Ma J."/>
        </authorList>
    </citation>
    <scope>NUCLEOTIDE SEQUENCE [LARGE SCALE GENOMIC DNA]</scope>
    <source>
        <strain evidence="12 13">JCM 15608</strain>
    </source>
</reference>
<dbReference type="InterPro" id="IPR005467">
    <property type="entry name" value="His_kinase_dom"/>
</dbReference>
<dbReference type="RefSeq" id="WP_343816759.1">
    <property type="nucleotide sequence ID" value="NZ_BAAAFA010000004.1"/>
</dbReference>
<dbReference type="EC" id="2.7.13.3" evidence="2"/>
<dbReference type="CDD" id="cd00082">
    <property type="entry name" value="HisKA"/>
    <property type="match status" value="1"/>
</dbReference>
<dbReference type="SMART" id="SM00091">
    <property type="entry name" value="PAS"/>
    <property type="match status" value="1"/>
</dbReference>
<keyword evidence="7" id="KW-0812">Transmembrane</keyword>
<dbReference type="InterPro" id="IPR004358">
    <property type="entry name" value="Sig_transdc_His_kin-like_C"/>
</dbReference>
<dbReference type="PROSITE" id="PS50110">
    <property type="entry name" value="RESPONSE_REGULATORY"/>
    <property type="match status" value="1"/>
</dbReference>
<dbReference type="EMBL" id="BAAAFA010000004">
    <property type="protein sequence ID" value="GAA0816024.1"/>
    <property type="molecule type" value="Genomic_DNA"/>
</dbReference>
<keyword evidence="13" id="KW-1185">Reference proteome</keyword>
<dbReference type="InterPro" id="IPR035965">
    <property type="entry name" value="PAS-like_dom_sf"/>
</dbReference>
<evidence type="ECO:0000259" key="8">
    <source>
        <dbReference type="PROSITE" id="PS50109"/>
    </source>
</evidence>
<dbReference type="CDD" id="cd18773">
    <property type="entry name" value="PDC1_HK_sensor"/>
    <property type="match status" value="1"/>
</dbReference>
<keyword evidence="7" id="KW-1133">Transmembrane helix</keyword>
<evidence type="ECO:0000259" key="10">
    <source>
        <dbReference type="PROSITE" id="PS50112"/>
    </source>
</evidence>
<dbReference type="PANTHER" id="PTHR45339">
    <property type="entry name" value="HYBRID SIGNAL TRANSDUCTION HISTIDINE KINASE J"/>
    <property type="match status" value="1"/>
</dbReference>
<comment type="caution">
    <text evidence="12">The sequence shown here is derived from an EMBL/GenBank/DDBJ whole genome shotgun (WGS) entry which is preliminary data.</text>
</comment>
<evidence type="ECO:0000259" key="9">
    <source>
        <dbReference type="PROSITE" id="PS50110"/>
    </source>
</evidence>
<dbReference type="NCBIfam" id="TIGR00229">
    <property type="entry name" value="sensory_box"/>
    <property type="match status" value="1"/>
</dbReference>
<proteinExistence type="predicted"/>
<dbReference type="PROSITE" id="PS50109">
    <property type="entry name" value="HIS_KIN"/>
    <property type="match status" value="1"/>
</dbReference>
<evidence type="ECO:0000313" key="12">
    <source>
        <dbReference type="EMBL" id="GAA0816024.1"/>
    </source>
</evidence>
<dbReference type="CDD" id="cd00130">
    <property type="entry name" value="PAS"/>
    <property type="match status" value="1"/>
</dbReference>
<dbReference type="InterPro" id="IPR001789">
    <property type="entry name" value="Sig_transdc_resp-reg_receiver"/>
</dbReference>
<accession>A0ABN1L685</accession>
<evidence type="ECO:0000256" key="7">
    <source>
        <dbReference type="SAM" id="Phobius"/>
    </source>
</evidence>
<protein>
    <recommendedName>
        <fullName evidence="2">histidine kinase</fullName>
        <ecNumber evidence="2">2.7.13.3</ecNumber>
    </recommendedName>
</protein>
<dbReference type="Pfam" id="PF08447">
    <property type="entry name" value="PAS_3"/>
    <property type="match status" value="1"/>
</dbReference>
<name>A0ABN1L685_9GAMM</name>
<dbReference type="Pfam" id="PF00072">
    <property type="entry name" value="Response_reg"/>
    <property type="match status" value="1"/>
</dbReference>
<dbReference type="PROSITE" id="PS50113">
    <property type="entry name" value="PAC"/>
    <property type="match status" value="1"/>
</dbReference>
<dbReference type="Gene3D" id="3.40.50.2300">
    <property type="match status" value="1"/>
</dbReference>
<dbReference type="SUPFAM" id="SSF55874">
    <property type="entry name" value="ATPase domain of HSP90 chaperone/DNA topoisomerase II/histidine kinase"/>
    <property type="match status" value="1"/>
</dbReference>
<dbReference type="InterPro" id="IPR013655">
    <property type="entry name" value="PAS_fold_3"/>
</dbReference>
<keyword evidence="3 5" id="KW-0597">Phosphoprotein</keyword>
<feature type="transmembrane region" description="Helical" evidence="7">
    <location>
        <begin position="324"/>
        <end position="346"/>
    </location>
</feature>
<keyword evidence="4" id="KW-0902">Two-component regulatory system</keyword>
<dbReference type="Gene3D" id="1.10.287.130">
    <property type="match status" value="1"/>
</dbReference>
<dbReference type="InterPro" id="IPR036097">
    <property type="entry name" value="HisK_dim/P_sf"/>
</dbReference>
<feature type="domain" description="Histidine kinase" evidence="8">
    <location>
        <begin position="577"/>
        <end position="795"/>
    </location>
</feature>
<dbReference type="InterPro" id="IPR003594">
    <property type="entry name" value="HATPase_dom"/>
</dbReference>
<dbReference type="SUPFAM" id="SSF55785">
    <property type="entry name" value="PYP-like sensor domain (PAS domain)"/>
    <property type="match status" value="1"/>
</dbReference>
<dbReference type="SMART" id="SM00387">
    <property type="entry name" value="HATPase_c"/>
    <property type="match status" value="1"/>
</dbReference>
<evidence type="ECO:0000256" key="5">
    <source>
        <dbReference type="PROSITE-ProRule" id="PRU00169"/>
    </source>
</evidence>
<evidence type="ECO:0000256" key="2">
    <source>
        <dbReference type="ARBA" id="ARBA00012438"/>
    </source>
</evidence>
<sequence length="946" mass="106210">MKLRNQVLSALIFSGLLPLAIAFLYAIWHSSITTNDLVIKSVSHRLAQSSAELASYFSARETEIDLLASLPLIQSMDFQKVRPFLMNTLDKKSAYYEKFIVGRTDGSFHNTSGGNRFVDMLRTDDDSQKDGTPRSIAQRDYWLETIANNVTAEQKVYISNPMISYTTEVKQIVIAASIINNKQVVGLIGGSLPWENIQQRINKIQDEFSNEFGGLAKVALISSDGTYWYHWQPDKVIHFKRGGNNDFILNASGEKQTVSSNIKDEFPQSPTNLLNTILTGKKAYIVNELTSSTYHHLFQPIDNSGYTLQLTVDDKVLSAPTSNLINVLLLILMISIAVALLAVYFLSKKLTQPLYDFASKISLAKNKQLAPIAYTTHTKEFNDLFQELNRMIVTICDNEKALRISEERFSVAMKGANDGLWDWNLLTDEVYFSPRWKDMLGYQESELANNVSTWQDLIFEEDLEETLDSSNKQLNGQGHYYRIEFRMKHKNGTLVNVLSRASIIYDVKTQKPIRLVGTHVDITDRKKQEYQLHAMNSLLEERVEARTSELANLNSQLVKATQVAEHANQSKSLFLANMSHEIRTPMNGVIGLIELITRTPLNAQQQEYLTQLQLSSNNLMHILNDILDISKIEAGKLSIEQQPFDFKEMLTNVVKVFEPQIQKKKLSLTVSIADDIETNVIGDSVRCSQVLTNLVNNAIKFTEVGGIRIIVNNIENSELVSIKVSDTGIGISEQQQQRLFTSFMQADDSTSRKFGGTGLGLAISQQLACLMGGAITLQSKLGEGSCFEFKVKLPIDKSKPSTDVMSESSQHNNTTKNKSYIVSALIGKRVLLVEDNRINRLIAEQILKQAGMKVFSAENGLQAVQMAEEHAYDVIVMDIQMPVMDGYEATQKIRLLAHHEKTPIIAMTANAMTDDKERSLAVGMNKHLTKPIKANEVIAELSKFFT</sequence>
<dbReference type="Proteomes" id="UP001500021">
    <property type="component" value="Unassembled WGS sequence"/>
</dbReference>
<dbReference type="Pfam" id="PF00512">
    <property type="entry name" value="HisKA"/>
    <property type="match status" value="1"/>
</dbReference>
<dbReference type="InterPro" id="IPR036890">
    <property type="entry name" value="HATPase_C_sf"/>
</dbReference>
<dbReference type="InterPro" id="IPR011006">
    <property type="entry name" value="CheY-like_superfamily"/>
</dbReference>
<keyword evidence="6" id="KW-0175">Coiled coil</keyword>
<feature type="domain" description="Response regulatory" evidence="9">
    <location>
        <begin position="829"/>
        <end position="945"/>
    </location>
</feature>
<evidence type="ECO:0000256" key="4">
    <source>
        <dbReference type="ARBA" id="ARBA00023012"/>
    </source>
</evidence>
<dbReference type="Pfam" id="PF02518">
    <property type="entry name" value="HATPase_c"/>
    <property type="match status" value="1"/>
</dbReference>
<comment type="catalytic activity">
    <reaction evidence="1">
        <text>ATP + protein L-histidine = ADP + protein N-phospho-L-histidine.</text>
        <dbReference type="EC" id="2.7.13.3"/>
    </reaction>
</comment>
<dbReference type="PROSITE" id="PS50112">
    <property type="entry name" value="PAS"/>
    <property type="match status" value="1"/>
</dbReference>
<evidence type="ECO:0000259" key="11">
    <source>
        <dbReference type="PROSITE" id="PS50113"/>
    </source>
</evidence>
<evidence type="ECO:0000256" key="6">
    <source>
        <dbReference type="SAM" id="Coils"/>
    </source>
</evidence>
<dbReference type="Gene3D" id="6.10.340.10">
    <property type="match status" value="1"/>
</dbReference>
<dbReference type="Gene3D" id="3.30.450.20">
    <property type="entry name" value="PAS domain"/>
    <property type="match status" value="2"/>
</dbReference>
<evidence type="ECO:0000256" key="3">
    <source>
        <dbReference type="ARBA" id="ARBA00022553"/>
    </source>
</evidence>